<name>A0A9W9LNI3_9EURO</name>
<reference evidence="1" key="1">
    <citation type="submission" date="2022-11" db="EMBL/GenBank/DDBJ databases">
        <authorList>
            <person name="Petersen C."/>
        </authorList>
    </citation>
    <scope>NUCLEOTIDE SEQUENCE</scope>
    <source>
        <strain evidence="1">IBT 26290</strain>
    </source>
</reference>
<proteinExistence type="predicted"/>
<dbReference type="AlphaFoldDB" id="A0A9W9LNI3"/>
<keyword evidence="1" id="KW-0547">Nucleotide-binding</keyword>
<keyword evidence="2" id="KW-1185">Reference proteome</keyword>
<keyword evidence="1" id="KW-0378">Hydrolase</keyword>
<sequence length="71" mass="8163">MKPSQPKIYEHEKEQDRQLLADCAASKKSGSKFANIHIKLRQAAIHPILARRHYDDATLKKMAKSCLMEDK</sequence>
<dbReference type="GeneID" id="81427268"/>
<evidence type="ECO:0000313" key="1">
    <source>
        <dbReference type="EMBL" id="KAJ5167186.1"/>
    </source>
</evidence>
<protein>
    <submittedName>
        <fullName evidence="1">SNF2 family helicase/ATPase</fullName>
    </submittedName>
</protein>
<gene>
    <name evidence="1" type="ORF">N7482_005967</name>
</gene>
<comment type="caution">
    <text evidence="1">The sequence shown here is derived from an EMBL/GenBank/DDBJ whole genome shotgun (WGS) entry which is preliminary data.</text>
</comment>
<organism evidence="1 2">
    <name type="scientific">Penicillium canariense</name>
    <dbReference type="NCBI Taxonomy" id="189055"/>
    <lineage>
        <taxon>Eukaryota</taxon>
        <taxon>Fungi</taxon>
        <taxon>Dikarya</taxon>
        <taxon>Ascomycota</taxon>
        <taxon>Pezizomycotina</taxon>
        <taxon>Eurotiomycetes</taxon>
        <taxon>Eurotiomycetidae</taxon>
        <taxon>Eurotiales</taxon>
        <taxon>Aspergillaceae</taxon>
        <taxon>Penicillium</taxon>
    </lineage>
</organism>
<accession>A0A9W9LNI3</accession>
<keyword evidence="1" id="KW-0067">ATP-binding</keyword>
<dbReference type="EMBL" id="JAPQKN010000003">
    <property type="protein sequence ID" value="KAJ5167186.1"/>
    <property type="molecule type" value="Genomic_DNA"/>
</dbReference>
<dbReference type="GO" id="GO:0004386">
    <property type="term" value="F:helicase activity"/>
    <property type="evidence" value="ECO:0007669"/>
    <property type="project" value="UniProtKB-KW"/>
</dbReference>
<evidence type="ECO:0000313" key="2">
    <source>
        <dbReference type="Proteomes" id="UP001149163"/>
    </source>
</evidence>
<dbReference type="Proteomes" id="UP001149163">
    <property type="component" value="Unassembled WGS sequence"/>
</dbReference>
<keyword evidence="1" id="KW-0347">Helicase</keyword>
<reference evidence="1" key="2">
    <citation type="journal article" date="2023" name="IMA Fungus">
        <title>Comparative genomic study of the Penicillium genus elucidates a diverse pangenome and 15 lateral gene transfer events.</title>
        <authorList>
            <person name="Petersen C."/>
            <person name="Sorensen T."/>
            <person name="Nielsen M.R."/>
            <person name="Sondergaard T.E."/>
            <person name="Sorensen J.L."/>
            <person name="Fitzpatrick D.A."/>
            <person name="Frisvad J.C."/>
            <person name="Nielsen K.L."/>
        </authorList>
    </citation>
    <scope>NUCLEOTIDE SEQUENCE</scope>
    <source>
        <strain evidence="1">IBT 26290</strain>
    </source>
</reference>
<dbReference type="RefSeq" id="XP_056543647.1">
    <property type="nucleotide sequence ID" value="XM_056688092.1"/>
</dbReference>